<dbReference type="RefSeq" id="WP_378932936.1">
    <property type="nucleotide sequence ID" value="NZ_JBHLVO010000005.1"/>
</dbReference>
<sequence length="190" mass="22325">MKVLTISGYKPFELGIFKNDDEGVFFIKKAIEKSLISLLNDGLEWVIISGQLGIELWAAEVVLSLQISYPEVKLGIITPFLNQESNWKEDNKEFYESILLQANFVDSITRREYDSPQQFRLKNQFFLDKSDALLLVYDNEKPGSPKYLFELAQKKQEVEEYPLFLIDFYDLQLIVEEENIKREIDNYQDF</sequence>
<protein>
    <recommendedName>
        <fullName evidence="1">UPF0398 protein ACFFIX_09330</fullName>
    </recommendedName>
</protein>
<accession>A0ABV6GDA6</accession>
<dbReference type="PIRSF" id="PIRSF021290">
    <property type="entry name" value="DUF1273"/>
    <property type="match status" value="1"/>
</dbReference>
<dbReference type="HAMAP" id="MF_01575">
    <property type="entry name" value="UPF0398"/>
    <property type="match status" value="1"/>
</dbReference>
<evidence type="ECO:0000256" key="1">
    <source>
        <dbReference type="HAMAP-Rule" id="MF_01575"/>
    </source>
</evidence>
<comment type="caution">
    <text evidence="2">The sequence shown here is derived from an EMBL/GenBank/DDBJ whole genome shotgun (WGS) entry which is preliminary data.</text>
</comment>
<proteinExistence type="inferred from homology"/>
<organism evidence="2 3">
    <name type="scientific">Metabacillus herbersteinensis</name>
    <dbReference type="NCBI Taxonomy" id="283816"/>
    <lineage>
        <taxon>Bacteria</taxon>
        <taxon>Bacillati</taxon>
        <taxon>Bacillota</taxon>
        <taxon>Bacilli</taxon>
        <taxon>Bacillales</taxon>
        <taxon>Bacillaceae</taxon>
        <taxon>Metabacillus</taxon>
    </lineage>
</organism>
<gene>
    <name evidence="2" type="ORF">ACFFIX_09330</name>
</gene>
<dbReference type="SUPFAM" id="SSF102405">
    <property type="entry name" value="MCP/YpsA-like"/>
    <property type="match status" value="1"/>
</dbReference>
<name>A0ABV6GDA6_9BACI</name>
<reference evidence="2 3" key="1">
    <citation type="submission" date="2024-09" db="EMBL/GenBank/DDBJ databases">
        <authorList>
            <person name="Sun Q."/>
            <person name="Mori K."/>
        </authorList>
    </citation>
    <scope>NUCLEOTIDE SEQUENCE [LARGE SCALE GENOMIC DNA]</scope>
    <source>
        <strain evidence="2 3">CCM 7228</strain>
    </source>
</reference>
<keyword evidence="3" id="KW-1185">Reference proteome</keyword>
<evidence type="ECO:0000313" key="3">
    <source>
        <dbReference type="Proteomes" id="UP001589854"/>
    </source>
</evidence>
<dbReference type="Proteomes" id="UP001589854">
    <property type="component" value="Unassembled WGS sequence"/>
</dbReference>
<dbReference type="Gene3D" id="3.40.50.450">
    <property type="match status" value="1"/>
</dbReference>
<dbReference type="Pfam" id="PF06908">
    <property type="entry name" value="YpsA"/>
    <property type="match status" value="1"/>
</dbReference>
<dbReference type="NCBIfam" id="NF010181">
    <property type="entry name" value="PRK13660.1"/>
    <property type="match status" value="1"/>
</dbReference>
<dbReference type="PANTHER" id="PTHR38440:SF1">
    <property type="entry name" value="UPF0398 PROTEIN SPR0331"/>
    <property type="match status" value="1"/>
</dbReference>
<dbReference type="InterPro" id="IPR010697">
    <property type="entry name" value="YspA"/>
</dbReference>
<dbReference type="EMBL" id="JBHLVO010000005">
    <property type="protein sequence ID" value="MFC0271658.1"/>
    <property type="molecule type" value="Genomic_DNA"/>
</dbReference>
<dbReference type="PANTHER" id="PTHR38440">
    <property type="entry name" value="UPF0398 PROTEIN YPSA"/>
    <property type="match status" value="1"/>
</dbReference>
<comment type="similarity">
    <text evidence="1">Belongs to the UPF0398 family.</text>
</comment>
<evidence type="ECO:0000313" key="2">
    <source>
        <dbReference type="EMBL" id="MFC0271658.1"/>
    </source>
</evidence>